<dbReference type="Proteomes" id="UP001499843">
    <property type="component" value="Unassembled WGS sequence"/>
</dbReference>
<accession>A0ABN3CWZ8</accession>
<dbReference type="SUPFAM" id="SSF51679">
    <property type="entry name" value="Bacterial luciferase-like"/>
    <property type="match status" value="1"/>
</dbReference>
<evidence type="ECO:0000256" key="3">
    <source>
        <dbReference type="ARBA" id="ARBA00023002"/>
    </source>
</evidence>
<feature type="domain" description="Luciferase-like" evidence="5">
    <location>
        <begin position="13"/>
        <end position="216"/>
    </location>
</feature>
<keyword evidence="2" id="KW-0288">FMN</keyword>
<proteinExistence type="predicted"/>
<comment type="caution">
    <text evidence="6">The sequence shown here is derived from an EMBL/GenBank/DDBJ whole genome shotgun (WGS) entry which is preliminary data.</text>
</comment>
<evidence type="ECO:0000256" key="1">
    <source>
        <dbReference type="ARBA" id="ARBA00022630"/>
    </source>
</evidence>
<keyword evidence="7" id="KW-1185">Reference proteome</keyword>
<protein>
    <recommendedName>
        <fullName evidence="5">Luciferase-like domain-containing protein</fullName>
    </recommendedName>
</protein>
<evidence type="ECO:0000313" key="6">
    <source>
        <dbReference type="EMBL" id="GAA2214013.1"/>
    </source>
</evidence>
<dbReference type="Gene3D" id="3.20.20.30">
    <property type="entry name" value="Luciferase-like domain"/>
    <property type="match status" value="1"/>
</dbReference>
<dbReference type="InterPro" id="IPR050172">
    <property type="entry name" value="SsuD_RutA_monooxygenase"/>
</dbReference>
<keyword evidence="3" id="KW-0560">Oxidoreductase</keyword>
<dbReference type="PANTHER" id="PTHR42847:SF4">
    <property type="entry name" value="ALKANESULFONATE MONOOXYGENASE-RELATED"/>
    <property type="match status" value="1"/>
</dbReference>
<dbReference type="InterPro" id="IPR011251">
    <property type="entry name" value="Luciferase-like_dom"/>
</dbReference>
<dbReference type="InterPro" id="IPR036661">
    <property type="entry name" value="Luciferase-like_sf"/>
</dbReference>
<dbReference type="PANTHER" id="PTHR42847">
    <property type="entry name" value="ALKANESULFONATE MONOOXYGENASE"/>
    <property type="match status" value="1"/>
</dbReference>
<dbReference type="EMBL" id="BAAAQX010000037">
    <property type="protein sequence ID" value="GAA2214013.1"/>
    <property type="molecule type" value="Genomic_DNA"/>
</dbReference>
<dbReference type="Pfam" id="PF00296">
    <property type="entry name" value="Bac_luciferase"/>
    <property type="match status" value="1"/>
</dbReference>
<gene>
    <name evidence="6" type="ORF">GCM10009850_094770</name>
</gene>
<name>A0ABN3CWZ8_9ACTN</name>
<keyword evidence="4" id="KW-0503">Monooxygenase</keyword>
<dbReference type="RefSeq" id="WP_344490733.1">
    <property type="nucleotide sequence ID" value="NZ_BAAAQX010000037.1"/>
</dbReference>
<organism evidence="6 7">
    <name type="scientific">Nonomuraea monospora</name>
    <dbReference type="NCBI Taxonomy" id="568818"/>
    <lineage>
        <taxon>Bacteria</taxon>
        <taxon>Bacillati</taxon>
        <taxon>Actinomycetota</taxon>
        <taxon>Actinomycetes</taxon>
        <taxon>Streptosporangiales</taxon>
        <taxon>Streptosporangiaceae</taxon>
        <taxon>Nonomuraea</taxon>
    </lineage>
</organism>
<evidence type="ECO:0000313" key="7">
    <source>
        <dbReference type="Proteomes" id="UP001499843"/>
    </source>
</evidence>
<evidence type="ECO:0000256" key="2">
    <source>
        <dbReference type="ARBA" id="ARBA00022643"/>
    </source>
</evidence>
<evidence type="ECO:0000259" key="5">
    <source>
        <dbReference type="Pfam" id="PF00296"/>
    </source>
</evidence>
<reference evidence="6 7" key="1">
    <citation type="journal article" date="2019" name="Int. J. Syst. Evol. Microbiol.">
        <title>The Global Catalogue of Microorganisms (GCM) 10K type strain sequencing project: providing services to taxonomists for standard genome sequencing and annotation.</title>
        <authorList>
            <consortium name="The Broad Institute Genomics Platform"/>
            <consortium name="The Broad Institute Genome Sequencing Center for Infectious Disease"/>
            <person name="Wu L."/>
            <person name="Ma J."/>
        </authorList>
    </citation>
    <scope>NUCLEOTIDE SEQUENCE [LARGE SCALE GENOMIC DNA]</scope>
    <source>
        <strain evidence="6 7">JCM 16114</strain>
    </source>
</reference>
<evidence type="ECO:0000256" key="4">
    <source>
        <dbReference type="ARBA" id="ARBA00023033"/>
    </source>
</evidence>
<keyword evidence="1" id="KW-0285">Flavoprotein</keyword>
<sequence>MSVLLSTRAVGRFHVVLPTRTPAPAGLPAFVTDVRPVLADPAGRAAVAADLSGWAGALVPFDPDGQESLTVAANALRRTRHLRVVAEFHPAVATPVYAAKLSASLQRFSAGRLGWRLAVDLDPAVARAQGDFLTGAARLARAGEFLTVAKGVWRGGPFGFKGDFYEVAAGGFGAPLSSPPFPEVHLSGTSPDALELSRRHADVHVFSAGDDVAALIPELPGLRYGVRLDSAEAAEEYAALGVTEFFLQTEDVYRFGEHVKERAVDR</sequence>